<dbReference type="InterPro" id="IPR013785">
    <property type="entry name" value="Aldolase_TIM"/>
</dbReference>
<dbReference type="RefSeq" id="WP_317677171.1">
    <property type="nucleotide sequence ID" value="NZ_JAWLUK010000035.1"/>
</dbReference>
<dbReference type="EMBL" id="JAWLUK010000035">
    <property type="protein sequence ID" value="MDV7178251.1"/>
    <property type="molecule type" value="Genomic_DNA"/>
</dbReference>
<evidence type="ECO:0000313" key="2">
    <source>
        <dbReference type="EMBL" id="MDV7178251.1"/>
    </source>
</evidence>
<dbReference type="Gene3D" id="3.20.20.70">
    <property type="entry name" value="Aldolase class I"/>
    <property type="match status" value="1"/>
</dbReference>
<dbReference type="PANTHER" id="PTHR35273:SF2">
    <property type="entry name" value="ALPHA-GALACTOSIDASE"/>
    <property type="match status" value="1"/>
</dbReference>
<dbReference type="InterPro" id="IPR017853">
    <property type="entry name" value="GH"/>
</dbReference>
<evidence type="ECO:0000313" key="3">
    <source>
        <dbReference type="Proteomes" id="UP001185728"/>
    </source>
</evidence>
<dbReference type="SUPFAM" id="SSF51445">
    <property type="entry name" value="(Trans)glycosidases"/>
    <property type="match status" value="1"/>
</dbReference>
<dbReference type="AlphaFoldDB" id="A0AAP5TAW8"/>
<proteinExistence type="predicted"/>
<dbReference type="PANTHER" id="PTHR35273">
    <property type="entry name" value="ALPHA-1,4 POLYGALACTOSAMINIDASE, PUTATIVE (AFU_ORTHOLOGUE AFUA_3G07890)-RELATED"/>
    <property type="match status" value="1"/>
</dbReference>
<name>A0AAP5TAW8_9MICC</name>
<dbReference type="InterPro" id="IPR004352">
    <property type="entry name" value="GH114_TIM-barrel"/>
</dbReference>
<dbReference type="Proteomes" id="UP001185728">
    <property type="component" value="Unassembled WGS sequence"/>
</dbReference>
<reference evidence="2" key="1">
    <citation type="submission" date="2023-10" db="EMBL/GenBank/DDBJ databases">
        <title>Development of a sustainable strategy for remediation of hydrocarbon-contaminated territories based on the waste exchange concept.</title>
        <authorList>
            <person name="Krivoruchko A."/>
        </authorList>
    </citation>
    <scope>NUCLEOTIDE SEQUENCE</scope>
    <source>
        <strain evidence="2">IEGM 1325</strain>
    </source>
</reference>
<dbReference type="Pfam" id="PF03537">
    <property type="entry name" value="Glyco_hydro_114"/>
    <property type="match status" value="1"/>
</dbReference>
<comment type="caution">
    <text evidence="2">The sequence shown here is derived from an EMBL/GenBank/DDBJ whole genome shotgun (WGS) entry which is preliminary data.</text>
</comment>
<sequence>MRVISVALLVLCVAVVGMLIFAKGEDVDDEPGRRITLPPLGGIADYQIGGAYPPDPEVEIVTRDRSQDPVDGVYSICYVNAFQVQPDELAQWERDRPDLVLRGRDGAVVIDADWDEALVDTSSAAARERLMSEVIGPWLTDCASRGFDAVEPDNLDSFTRSGGALTRSDNLALATLITSQAHDLGLAVAQKNTAELTAAEVRAVGFDFAVAEDCGRYSWGEGTECDRYRAIHGGRVIEIEYADGGVDAFERACARADGPASVMLRDRAVVPRGAPGYVYRTC</sequence>
<evidence type="ECO:0000259" key="1">
    <source>
        <dbReference type="Pfam" id="PF03537"/>
    </source>
</evidence>
<accession>A0AAP5TAW8</accession>
<feature type="domain" description="Glycoside-hydrolase family GH114 TIM-barrel" evidence="1">
    <location>
        <begin position="45"/>
        <end position="269"/>
    </location>
</feature>
<organism evidence="2 3">
    <name type="scientific">Micrococcus yunnanensis</name>
    <dbReference type="NCBI Taxonomy" id="566027"/>
    <lineage>
        <taxon>Bacteria</taxon>
        <taxon>Bacillati</taxon>
        <taxon>Actinomycetota</taxon>
        <taxon>Actinomycetes</taxon>
        <taxon>Micrococcales</taxon>
        <taxon>Micrococcaceae</taxon>
        <taxon>Micrococcus</taxon>
    </lineage>
</organism>
<gene>
    <name evidence="2" type="ORF">R4064_11550</name>
</gene>
<protein>
    <submittedName>
        <fullName evidence="2">Endo alpha-1,4 polygalactosaminidase</fullName>
    </submittedName>
</protein>